<dbReference type="SMART" id="SM00228">
    <property type="entry name" value="PDZ"/>
    <property type="match status" value="1"/>
</dbReference>
<dbReference type="InterPro" id="IPR000008">
    <property type="entry name" value="C2_dom"/>
</dbReference>
<dbReference type="CDD" id="cd00136">
    <property type="entry name" value="PDZ_canonical"/>
    <property type="match status" value="1"/>
</dbReference>
<sequence>MSQEREMVKSTSGSTRNRDSIYMQLDNIPAALRDVSNHWSPNCENLPEREARTVKRRNVRLKKSPCKVASHKCNTDHPLQSLGNLNEKKNNICIRPDEDTNVTSTKLPTEPVEKKKQPCNGQHAVPCQNPSTLPVDLNKTSMLVDNPLYFTIQTSPPDEPDELYHKELPVKQFKKPVSKSCDNLSRLPCINENPICDIADNPCEVSSLTKNLSWLRLNGRTDLSTLQFFNISNGGLDGADDFNGSALSSLDITNPNSAVLSDTNLSNFSPTTASSRISLKRKISLSADDLPHLSDLSRVPDTVEKLKSKRRCVVFNEQSFPLNTPPLSDCSHHSSGVTSIDLEKPSTLKRQRVVKRRKRSAITIPQTIYNKNLKSWLTLPNGIPSPFEVTDTHFKKLSCTPMFSSTIRCDVTSATLRCDDEPSEFNIMKKAMSTPKTYPFNLTEDVFLSPGIRPLLDSVMQTSSEPAVSKQKLQDDTNFYVSPVSEQTWNSHGKHLAKPSIDVEDDDDDVEDNVIGNSSVLDSTRTSNSSRINDDQDVFSSIVSSTPTLASTPTTTAERQSRSRRCLSFISPTTPKTTTKYNKNECGQLDLRIYYNNGLLTVHIIRARNLQKNIGELPCNAYVKVNLVPQGSSKTFHRTCVRRNSFNPKFDHKFSMEISESDLNKRVLISTWHRDRGKQKSEFLGCMSFAIKNILKKEVNGSYKLLPQNSNKSFPTQLQPSLGNEKLKSMTVTRKEMSKVHEEYLFLQHLELDPVLPNKDQEPKKSGRTPFTTTHKLTRQTGGSYGFSIAWTHPPRVERVEPNLPADAAGLRPGDNVIFVNKTNVVTLSEEKILDIIKSCGNQLVLEIYRKPLANGTLSNNIQRVSNQLPPKHLSKSHLRDSGTNFESRSTTAYSTATATSTETSKKRLQLPQIAFSSEEKVEESENSRQHFVYQLLKKEQQYALSLQFGISRFFLPLAERRDVIRPSEHAILFQNVQELLRITEDLLEKIMLDDGESFGKSIGKIYWKKFPAINSAYRRYCCGLKKADCILVEKTRCGEFMRLVTDPPVPKKRPDMISFIHKPLQHFRDVLKILQLIANCKESKELDYNILSKLISDLQATYRNITVESGLMDCGAEGRPILSLQDLESRLVFTRCKPFTLNTTGRKWIFGGDLSRVEGKSTRILWALLFSDILLFTKINRDRVVFVTEEPLSLATVAETQFNIKKKDTEFRLIIGFNGRNNCNTSSSGTNSPAQQGCVPMVHFHSPLAKRTPHNKDIRRRTLVFRAPSPELKAVWQNLIQRQVIKINTTGQGNSPATSPTDSPTLYAKDSCETTETTSTVYKLQCDGSIDEIIEHKCKMLGKSTGKGRAFHLAQWMRGELDQEKNSQTWSEPEIETWSEEMLRQRTREQNLNHHINDVSTTEKFDINDNPEQDTFMDQVNPKTISNSGTLPLCQKCHDTCLQLSPRSCSARHRAENDSSVDAFLDCNNKWTDLIVPAILSPVEPFNPISEDVIPSNKSTSSAGYEDILVREILQIQRPAHSFYVKLKFTTIFFNQLQNANSHNNEVSDEENGEEIGDDDDDENSIPDLPYKSLKNQSSSLKRYASITNLNVVVDNEGLDLAEVSTPKETNSNTETVSSEGFAMSWANRASYFVAQKVALFEKIGENMQDTLRYLRPSRDLELTSTSQTLAFEEDCENSGGTSGDEFWGTPNSGGASVASNECAPSPISSHDDDDGDEEDKIIEEMLLNRTTAMLAQQQHNMTPSRMIQNRARLEPLPEAEEENITKSSTSSLSSEDTSVTTSDCTMSCPVPQSEDNQDRKFWRKLRRRQTN</sequence>
<evidence type="ECO:0000259" key="3">
    <source>
        <dbReference type="PROSITE" id="PS50010"/>
    </source>
</evidence>
<feature type="region of interest" description="Disordered" evidence="1">
    <location>
        <begin position="870"/>
        <end position="901"/>
    </location>
</feature>
<dbReference type="GO" id="GO:0005886">
    <property type="term" value="C:plasma membrane"/>
    <property type="evidence" value="ECO:0007669"/>
    <property type="project" value="TreeGrafter"/>
</dbReference>
<dbReference type="Pfam" id="PF00621">
    <property type="entry name" value="RhoGEF"/>
    <property type="match status" value="1"/>
</dbReference>
<accession>A0AAN9TNP1</accession>
<dbReference type="Gene3D" id="2.30.42.10">
    <property type="match status" value="1"/>
</dbReference>
<gene>
    <name evidence="5" type="ORF">V9T40_001136</name>
</gene>
<reference evidence="5 6" key="1">
    <citation type="submission" date="2024-03" db="EMBL/GenBank/DDBJ databases">
        <title>Adaptation during the transition from Ophiocordyceps entomopathogen to insect associate is accompanied by gene loss and intensified selection.</title>
        <authorList>
            <person name="Ward C.M."/>
            <person name="Onetto C.A."/>
            <person name="Borneman A.R."/>
        </authorList>
    </citation>
    <scope>NUCLEOTIDE SEQUENCE [LARGE SCALE GENOMIC DNA]</scope>
    <source>
        <strain evidence="5">AWRI1</strain>
        <tissue evidence="5">Single Adult Female</tissue>
    </source>
</reference>
<feature type="region of interest" description="Disordered" evidence="1">
    <location>
        <begin position="1675"/>
        <end position="1718"/>
    </location>
</feature>
<dbReference type="Pfam" id="PF00595">
    <property type="entry name" value="PDZ"/>
    <property type="match status" value="1"/>
</dbReference>
<dbReference type="InterPro" id="IPR035892">
    <property type="entry name" value="C2_domain_sf"/>
</dbReference>
<dbReference type="SUPFAM" id="SSF48065">
    <property type="entry name" value="DBL homology domain (DH-domain)"/>
    <property type="match status" value="1"/>
</dbReference>
<dbReference type="InterPro" id="IPR011993">
    <property type="entry name" value="PH-like_dom_sf"/>
</dbReference>
<evidence type="ECO:0000313" key="5">
    <source>
        <dbReference type="EMBL" id="KAK7580507.1"/>
    </source>
</evidence>
<dbReference type="InterPro" id="IPR001478">
    <property type="entry name" value="PDZ"/>
</dbReference>
<organism evidence="5 6">
    <name type="scientific">Parthenolecanium corni</name>
    <dbReference type="NCBI Taxonomy" id="536013"/>
    <lineage>
        <taxon>Eukaryota</taxon>
        <taxon>Metazoa</taxon>
        <taxon>Ecdysozoa</taxon>
        <taxon>Arthropoda</taxon>
        <taxon>Hexapoda</taxon>
        <taxon>Insecta</taxon>
        <taxon>Pterygota</taxon>
        <taxon>Neoptera</taxon>
        <taxon>Paraneoptera</taxon>
        <taxon>Hemiptera</taxon>
        <taxon>Sternorrhyncha</taxon>
        <taxon>Coccoidea</taxon>
        <taxon>Coccidae</taxon>
        <taxon>Parthenolecanium</taxon>
    </lineage>
</organism>
<dbReference type="GO" id="GO:0005634">
    <property type="term" value="C:nucleus"/>
    <property type="evidence" value="ECO:0007669"/>
    <property type="project" value="TreeGrafter"/>
</dbReference>
<feature type="compositionally biased region" description="Acidic residues" evidence="1">
    <location>
        <begin position="502"/>
        <end position="512"/>
    </location>
</feature>
<dbReference type="PROSITE" id="PS50010">
    <property type="entry name" value="DH_2"/>
    <property type="match status" value="1"/>
</dbReference>
<dbReference type="SMART" id="SM00239">
    <property type="entry name" value="C2"/>
    <property type="match status" value="1"/>
</dbReference>
<comment type="caution">
    <text evidence="5">The sequence shown here is derived from an EMBL/GenBank/DDBJ whole genome shotgun (WGS) entry which is preliminary data.</text>
</comment>
<dbReference type="PANTHER" id="PTHR46848">
    <property type="entry name" value="REGULATOR OF G-PROTEIN SIGNALING 3"/>
    <property type="match status" value="1"/>
</dbReference>
<proteinExistence type="predicted"/>
<feature type="compositionally biased region" description="Low complexity" evidence="1">
    <location>
        <begin position="888"/>
        <end position="901"/>
    </location>
</feature>
<feature type="domain" description="DH" evidence="3">
    <location>
        <begin position="928"/>
        <end position="1109"/>
    </location>
</feature>
<dbReference type="InterPro" id="IPR035899">
    <property type="entry name" value="DBL_dom_sf"/>
</dbReference>
<dbReference type="EMBL" id="JBBCAQ010000034">
    <property type="protein sequence ID" value="KAK7580507.1"/>
    <property type="molecule type" value="Genomic_DNA"/>
</dbReference>
<keyword evidence="6" id="KW-1185">Reference proteome</keyword>
<dbReference type="PROSITE" id="PS50106">
    <property type="entry name" value="PDZ"/>
    <property type="match status" value="1"/>
</dbReference>
<feature type="region of interest" description="Disordered" evidence="1">
    <location>
        <begin position="756"/>
        <end position="777"/>
    </location>
</feature>
<dbReference type="InterPro" id="IPR000219">
    <property type="entry name" value="DH_dom"/>
</dbReference>
<dbReference type="Gene3D" id="1.20.900.10">
    <property type="entry name" value="Dbl homology (DH) domain"/>
    <property type="match status" value="1"/>
</dbReference>
<dbReference type="SUPFAM" id="SSF50729">
    <property type="entry name" value="PH domain-like"/>
    <property type="match status" value="1"/>
</dbReference>
<name>A0AAN9TNP1_9HEMI</name>
<feature type="region of interest" description="Disordered" evidence="1">
    <location>
        <begin position="491"/>
        <end position="512"/>
    </location>
</feature>
<feature type="domain" description="PDZ" evidence="4">
    <location>
        <begin position="774"/>
        <end position="852"/>
    </location>
</feature>
<feature type="region of interest" description="Disordered" evidence="1">
    <location>
        <begin position="1544"/>
        <end position="1574"/>
    </location>
</feature>
<feature type="compositionally biased region" description="Polar residues" evidence="1">
    <location>
        <begin position="1691"/>
        <end position="1701"/>
    </location>
</feature>
<dbReference type="SUPFAM" id="SSF49562">
    <property type="entry name" value="C2 domain (Calcium/lipid-binding domain, CaLB)"/>
    <property type="match status" value="1"/>
</dbReference>
<dbReference type="Proteomes" id="UP001367676">
    <property type="component" value="Unassembled WGS sequence"/>
</dbReference>
<dbReference type="Gene3D" id="2.60.40.150">
    <property type="entry name" value="C2 domain"/>
    <property type="match status" value="1"/>
</dbReference>
<feature type="compositionally biased region" description="Acidic residues" evidence="1">
    <location>
        <begin position="1548"/>
        <end position="1566"/>
    </location>
</feature>
<dbReference type="SUPFAM" id="SSF50156">
    <property type="entry name" value="PDZ domain-like"/>
    <property type="match status" value="1"/>
</dbReference>
<dbReference type="PANTHER" id="PTHR46848:SF1">
    <property type="entry name" value="REGULATOR OF G-PROTEIN SIGNALING 3"/>
    <property type="match status" value="1"/>
</dbReference>
<feature type="region of interest" description="Disordered" evidence="1">
    <location>
        <begin position="1757"/>
        <end position="1813"/>
    </location>
</feature>
<dbReference type="PROSITE" id="PS50004">
    <property type="entry name" value="C2"/>
    <property type="match status" value="1"/>
</dbReference>
<protein>
    <submittedName>
        <fullName evidence="5">Uncharacterized protein</fullName>
    </submittedName>
</protein>
<feature type="region of interest" description="Disordered" evidence="1">
    <location>
        <begin position="96"/>
        <end position="132"/>
    </location>
</feature>
<evidence type="ECO:0000256" key="1">
    <source>
        <dbReference type="SAM" id="MobiDB-lite"/>
    </source>
</evidence>
<dbReference type="Pfam" id="PF00168">
    <property type="entry name" value="C2"/>
    <property type="match status" value="1"/>
</dbReference>
<dbReference type="GO" id="GO:0005085">
    <property type="term" value="F:guanyl-nucleotide exchange factor activity"/>
    <property type="evidence" value="ECO:0007669"/>
    <property type="project" value="InterPro"/>
</dbReference>
<evidence type="ECO:0000313" key="6">
    <source>
        <dbReference type="Proteomes" id="UP001367676"/>
    </source>
</evidence>
<evidence type="ECO:0000259" key="4">
    <source>
        <dbReference type="PROSITE" id="PS50106"/>
    </source>
</evidence>
<feature type="compositionally biased region" description="Low complexity" evidence="1">
    <location>
        <begin position="1767"/>
        <end position="1784"/>
    </location>
</feature>
<feature type="compositionally biased region" description="Basic residues" evidence="1">
    <location>
        <begin position="1803"/>
        <end position="1813"/>
    </location>
</feature>
<dbReference type="Gene3D" id="2.30.29.30">
    <property type="entry name" value="Pleckstrin-homology domain (PH domain)/Phosphotyrosine-binding domain (PTB)"/>
    <property type="match status" value="1"/>
</dbReference>
<feature type="domain" description="C2" evidence="2">
    <location>
        <begin position="585"/>
        <end position="706"/>
    </location>
</feature>
<evidence type="ECO:0000259" key="2">
    <source>
        <dbReference type="PROSITE" id="PS50004"/>
    </source>
</evidence>
<dbReference type="InterPro" id="IPR036034">
    <property type="entry name" value="PDZ_sf"/>
</dbReference>